<evidence type="ECO:0000256" key="1">
    <source>
        <dbReference type="ARBA" id="ARBA00022448"/>
    </source>
</evidence>
<dbReference type="PANTHER" id="PTHR11767">
    <property type="entry name" value="INWARD RECTIFIER POTASSIUM CHANNEL"/>
    <property type="match status" value="1"/>
</dbReference>
<feature type="compositionally biased region" description="Low complexity" evidence="8">
    <location>
        <begin position="51"/>
        <end position="67"/>
    </location>
</feature>
<evidence type="ECO:0000256" key="8">
    <source>
        <dbReference type="SAM" id="MobiDB-lite"/>
    </source>
</evidence>
<evidence type="ECO:0000256" key="6">
    <source>
        <dbReference type="ARBA" id="ARBA00023303"/>
    </source>
</evidence>
<name>A0ABD3P1F4_9STRA</name>
<dbReference type="InterPro" id="IPR016449">
    <property type="entry name" value="K_chnl_inward-rec_Kir"/>
</dbReference>
<dbReference type="Proteomes" id="UP001530400">
    <property type="component" value="Unassembled WGS sequence"/>
</dbReference>
<feature type="transmembrane region" description="Helical" evidence="9">
    <location>
        <begin position="415"/>
        <end position="436"/>
    </location>
</feature>
<dbReference type="EMBL" id="JALLPJ020000825">
    <property type="protein sequence ID" value="KAL3781975.1"/>
    <property type="molecule type" value="Genomic_DNA"/>
</dbReference>
<feature type="domain" description="Potassium channel" evidence="10">
    <location>
        <begin position="464"/>
        <end position="518"/>
    </location>
</feature>
<feature type="compositionally biased region" description="Basic and acidic residues" evidence="8">
    <location>
        <begin position="146"/>
        <end position="166"/>
    </location>
</feature>
<dbReference type="Gene3D" id="2.60.40.1400">
    <property type="entry name" value="G protein-activated inward rectifier potassium channel 1"/>
    <property type="match status" value="1"/>
</dbReference>
<organism evidence="11 12">
    <name type="scientific">Cyclotella atomus</name>
    <dbReference type="NCBI Taxonomy" id="382360"/>
    <lineage>
        <taxon>Eukaryota</taxon>
        <taxon>Sar</taxon>
        <taxon>Stramenopiles</taxon>
        <taxon>Ochrophyta</taxon>
        <taxon>Bacillariophyta</taxon>
        <taxon>Coscinodiscophyceae</taxon>
        <taxon>Thalassiosirophycidae</taxon>
        <taxon>Stephanodiscales</taxon>
        <taxon>Stephanodiscaceae</taxon>
        <taxon>Cyclotella</taxon>
    </lineage>
</organism>
<dbReference type="SUPFAM" id="SSF81324">
    <property type="entry name" value="Voltage-gated potassium channels"/>
    <property type="match status" value="1"/>
</dbReference>
<evidence type="ECO:0000259" key="10">
    <source>
        <dbReference type="Pfam" id="PF07885"/>
    </source>
</evidence>
<evidence type="ECO:0000256" key="4">
    <source>
        <dbReference type="ARBA" id="ARBA00022958"/>
    </source>
</evidence>
<gene>
    <name evidence="11" type="ORF">ACHAWO_004788</name>
</gene>
<keyword evidence="9" id="KW-0472">Membrane</keyword>
<comment type="subcellular location">
    <subcellularLocation>
        <location evidence="7">Membrane</location>
        <topology evidence="7">Multi-pass membrane protein</topology>
    </subcellularLocation>
</comment>
<feature type="transmembrane region" description="Helical" evidence="9">
    <location>
        <begin position="492"/>
        <end position="515"/>
    </location>
</feature>
<dbReference type="SUPFAM" id="SSF81296">
    <property type="entry name" value="E set domains"/>
    <property type="match status" value="1"/>
</dbReference>
<dbReference type="InterPro" id="IPR013099">
    <property type="entry name" value="K_chnl_dom"/>
</dbReference>
<keyword evidence="9" id="KW-1133">Transmembrane helix</keyword>
<feature type="compositionally biased region" description="Low complexity" evidence="8">
    <location>
        <begin position="24"/>
        <end position="35"/>
    </location>
</feature>
<evidence type="ECO:0000313" key="12">
    <source>
        <dbReference type="Proteomes" id="UP001530400"/>
    </source>
</evidence>
<dbReference type="AlphaFoldDB" id="A0ABD3P1F4"/>
<keyword evidence="6 7" id="KW-0407">Ion channel</keyword>
<accession>A0ABD3P1F4</accession>
<feature type="compositionally biased region" description="Basic and acidic residues" evidence="8">
    <location>
        <begin position="78"/>
        <end position="89"/>
    </location>
</feature>
<dbReference type="GO" id="GO:0034220">
    <property type="term" value="P:monoatomic ion transmembrane transport"/>
    <property type="evidence" value="ECO:0007669"/>
    <property type="project" value="UniProtKB-KW"/>
</dbReference>
<keyword evidence="4 7" id="KW-0630">Potassium</keyword>
<sequence>MPIPDYSNKPASNLLAHRLKVKTSQSSSGESSPSSKPQQLANKELKHSERNSGSSSSPQPNQIQSSGEGSKQTSYSPKIERSDTFEKSDTNNYYLGTVDTFLPVVEIQVNSETNNMSSDEESPKVKRASRRSSAEGSKKKKKGTRRRSEDEGDERRKENSTSFHDENGEDNEEKVNGEHGRRSKMKKARDVSFSGSTIKRSESKQASQTSLGDSSESLQSALKKTSKYGRSSSGGNSTDDEARPKISFGGASSAVTSFAPQALDPAAVEKRKAMFQRAAGGGSKKNLEDPPAETTPTLSRRCSVPMADRPDESFPRPEPLQRRSSAPNLVKRKSISASSFDSKGSGPVANLRSRKSVLVGGSMEQMRRSAMSADDQIYIPPKSRHHSIFQAWGHVMAGQVTELVLWTYGASFAKVMLFFLGFYVSNIFLWAFAIMAADTLSLNGHSCLYGSEEYSSAAARYELAFELSWCTFTTVGYGAISPPGDDWGCYPLRLICALVAFIGVLFGSTTAAIMYSKLMRLLAQAQVTFSSCLCVQYGKGNEGSTVRFGQLNFRASVAAVKLNAMDLLLDDDDEKGGSSEDGYPVIEFRMVNDRANRESSEIWDAQISGVVQLLKEEQPKDGNNSNASSMDPNAKAEGGESTLDLEKVVYYPVKLDPDSHPHFSRIWYARHVLNAESPLLKREFRDMIAQDGKWDPDFNTWQEIRDCLNPFISLRITLSGTSAVSAASVYSEHVYEFDDVCVGWRFANMVYEESYKPFNIWWHKFWDKGDESKTKRPDLSTKVDIKLLHDIVPQPGGDHEPLGNELHSGLDHSMRKFKFW</sequence>
<dbReference type="InterPro" id="IPR013518">
    <property type="entry name" value="K_chnl_inward-rec_Kir_cyto"/>
</dbReference>
<evidence type="ECO:0000256" key="9">
    <source>
        <dbReference type="SAM" id="Phobius"/>
    </source>
</evidence>
<evidence type="ECO:0000256" key="3">
    <source>
        <dbReference type="ARBA" id="ARBA00022882"/>
    </source>
</evidence>
<comment type="similarity">
    <text evidence="7">Belongs to the inward rectifier-type potassium channel (TC 1.A.2.1) family.</text>
</comment>
<evidence type="ECO:0000256" key="7">
    <source>
        <dbReference type="RuleBase" id="RU003822"/>
    </source>
</evidence>
<dbReference type="Gene3D" id="1.10.287.70">
    <property type="match status" value="1"/>
</dbReference>
<proteinExistence type="inferred from homology"/>
<dbReference type="GO" id="GO:0034702">
    <property type="term" value="C:monoatomic ion channel complex"/>
    <property type="evidence" value="ECO:0007669"/>
    <property type="project" value="UniProtKB-KW"/>
</dbReference>
<evidence type="ECO:0000256" key="2">
    <source>
        <dbReference type="ARBA" id="ARBA00022538"/>
    </source>
</evidence>
<feature type="compositionally biased region" description="Polar residues" evidence="8">
    <location>
        <begin position="193"/>
        <end position="237"/>
    </location>
</feature>
<keyword evidence="3 7" id="KW-0851">Voltage-gated channel</keyword>
<feature type="compositionally biased region" description="Polar residues" evidence="8">
    <location>
        <begin position="621"/>
        <end position="631"/>
    </location>
</feature>
<dbReference type="Pfam" id="PF07885">
    <property type="entry name" value="Ion_trans_2"/>
    <property type="match status" value="1"/>
</dbReference>
<feature type="region of interest" description="Disordered" evidence="8">
    <location>
        <begin position="1"/>
        <end position="91"/>
    </location>
</feature>
<keyword evidence="5 7" id="KW-0406">Ion transport</keyword>
<feature type="region of interest" description="Disordered" evidence="8">
    <location>
        <begin position="617"/>
        <end position="639"/>
    </location>
</feature>
<comment type="caution">
    <text evidence="11">The sequence shown here is derived from an EMBL/GenBank/DDBJ whole genome shotgun (WGS) entry which is preliminary data.</text>
</comment>
<protein>
    <recommendedName>
        <fullName evidence="10">Potassium channel domain-containing protein</fullName>
    </recommendedName>
</protein>
<dbReference type="InterPro" id="IPR014756">
    <property type="entry name" value="Ig_E-set"/>
</dbReference>
<keyword evidence="1 7" id="KW-0813">Transport</keyword>
<keyword evidence="2 7" id="KW-0633">Potassium transport</keyword>
<keyword evidence="7 9" id="KW-0812">Transmembrane</keyword>
<keyword evidence="12" id="KW-1185">Reference proteome</keyword>
<dbReference type="PANTHER" id="PTHR11767:SF102">
    <property type="entry name" value="INWARDLY RECTIFYING POTASSIUM CHANNEL 1, ISOFORM F"/>
    <property type="match status" value="1"/>
</dbReference>
<feature type="region of interest" description="Disordered" evidence="8">
    <location>
        <begin position="111"/>
        <end position="258"/>
    </location>
</feature>
<dbReference type="GO" id="GO:0006813">
    <property type="term" value="P:potassium ion transport"/>
    <property type="evidence" value="ECO:0007669"/>
    <property type="project" value="UniProtKB-KW"/>
</dbReference>
<feature type="region of interest" description="Disordered" evidence="8">
    <location>
        <begin position="274"/>
        <end position="349"/>
    </location>
</feature>
<evidence type="ECO:0000256" key="5">
    <source>
        <dbReference type="ARBA" id="ARBA00023065"/>
    </source>
</evidence>
<feature type="compositionally biased region" description="Basic and acidic residues" evidence="8">
    <location>
        <begin position="308"/>
        <end position="321"/>
    </location>
</feature>
<evidence type="ECO:0000313" key="11">
    <source>
        <dbReference type="EMBL" id="KAL3781975.1"/>
    </source>
</evidence>
<reference evidence="11 12" key="1">
    <citation type="submission" date="2024-10" db="EMBL/GenBank/DDBJ databases">
        <title>Updated reference genomes for cyclostephanoid diatoms.</title>
        <authorList>
            <person name="Roberts W.R."/>
            <person name="Alverson A.J."/>
        </authorList>
    </citation>
    <scope>NUCLEOTIDE SEQUENCE [LARGE SCALE GENOMIC DNA]</scope>
    <source>
        <strain evidence="11 12">AJA010-31</strain>
    </source>
</reference>